<evidence type="ECO:0000259" key="1">
    <source>
        <dbReference type="SMART" id="SM00836"/>
    </source>
</evidence>
<feature type="domain" description="DALR anticodon binding" evidence="1">
    <location>
        <begin position="140"/>
        <end position="260"/>
    </location>
</feature>
<dbReference type="SMART" id="SM00836">
    <property type="entry name" value="DALR_1"/>
    <property type="match status" value="1"/>
</dbReference>
<keyword evidence="4" id="KW-1185">Reference proteome</keyword>
<evidence type="ECO:0000313" key="3">
    <source>
        <dbReference type="EMBL" id="QXM06778.1"/>
    </source>
</evidence>
<name>A0ABX8RCJ5_9CLOT</name>
<dbReference type="InterPro" id="IPR005148">
    <property type="entry name" value="Arg-tRNA-synth_N"/>
</dbReference>
<dbReference type="Pfam" id="PF05746">
    <property type="entry name" value="DALR_1"/>
    <property type="match status" value="1"/>
</dbReference>
<gene>
    <name evidence="3" type="ORF">KVH43_03385</name>
</gene>
<reference evidence="3" key="1">
    <citation type="submission" date="2021-07" db="EMBL/GenBank/DDBJ databases">
        <title>Complete genome sequence of Crassaminicella sp. 143-21, isolated from a deep-sea hydrothermal vent.</title>
        <authorList>
            <person name="Li X."/>
        </authorList>
    </citation>
    <scope>NUCLEOTIDE SEQUENCE</scope>
    <source>
        <strain evidence="3">143-21</strain>
    </source>
</reference>
<protein>
    <recommendedName>
        <fullName evidence="5">Arginine--tRNA ligase</fullName>
    </recommendedName>
</protein>
<accession>A0ABX8RCJ5</accession>
<evidence type="ECO:0000259" key="2">
    <source>
        <dbReference type="SMART" id="SM01016"/>
    </source>
</evidence>
<sequence length="260" mass="31102">MEKTIENELKKIIQKILEDIFEYKIPIASIEVEVPKKDEHGDYTTNIALKLSKTFKRNPMDLSCELTKEIENRHDFFEKIEILPPGFINFFLKPKALLDYLDFYLAYKINSNKMLLNNLLQKYSSTQIVELYGLEKIESVQYVHSRACSIIKIFQEEGIAVQQLQKENFHIELNYFEKNIIKKMMNYPKVIKRSITSENIEELIQYMFELSEFFYKFHEKILFRKLDKQHLYVILKIIDHIKIIIKDLLNIFSIDAPEKM</sequence>
<dbReference type="Proteomes" id="UP000886818">
    <property type="component" value="Chromosome"/>
</dbReference>
<feature type="domain" description="Arginyl tRNA synthetase N-terminal" evidence="2">
    <location>
        <begin position="7"/>
        <end position="92"/>
    </location>
</feature>
<organism evidence="3 4">
    <name type="scientific">Crassaminicella indica</name>
    <dbReference type="NCBI Taxonomy" id="2855394"/>
    <lineage>
        <taxon>Bacteria</taxon>
        <taxon>Bacillati</taxon>
        <taxon>Bacillota</taxon>
        <taxon>Clostridia</taxon>
        <taxon>Eubacteriales</taxon>
        <taxon>Clostridiaceae</taxon>
        <taxon>Crassaminicella</taxon>
    </lineage>
</organism>
<dbReference type="SMART" id="SM01016">
    <property type="entry name" value="Arg_tRNA_synt_N"/>
    <property type="match status" value="1"/>
</dbReference>
<evidence type="ECO:0008006" key="5">
    <source>
        <dbReference type="Google" id="ProtNLM"/>
    </source>
</evidence>
<dbReference type="RefSeq" id="WP_218283471.1">
    <property type="nucleotide sequence ID" value="NZ_CP078093.1"/>
</dbReference>
<dbReference type="Pfam" id="PF03485">
    <property type="entry name" value="Arg_tRNA_synt_N"/>
    <property type="match status" value="1"/>
</dbReference>
<evidence type="ECO:0000313" key="4">
    <source>
        <dbReference type="Proteomes" id="UP000886818"/>
    </source>
</evidence>
<dbReference type="InterPro" id="IPR001278">
    <property type="entry name" value="Arg-tRNA-ligase"/>
</dbReference>
<dbReference type="PANTHER" id="PTHR11956:SF5">
    <property type="entry name" value="ARGININE--TRNA LIGASE, CYTOPLASMIC"/>
    <property type="match status" value="1"/>
</dbReference>
<dbReference type="EMBL" id="CP078093">
    <property type="protein sequence ID" value="QXM06778.1"/>
    <property type="molecule type" value="Genomic_DNA"/>
</dbReference>
<dbReference type="PANTHER" id="PTHR11956">
    <property type="entry name" value="ARGINYL-TRNA SYNTHETASE"/>
    <property type="match status" value="1"/>
</dbReference>
<dbReference type="InterPro" id="IPR008909">
    <property type="entry name" value="DALR_anticod-bd"/>
</dbReference>
<proteinExistence type="predicted"/>